<dbReference type="GO" id="GO:1990961">
    <property type="term" value="P:xenobiotic detoxification by transmembrane export across the plasma membrane"/>
    <property type="evidence" value="ECO:0007669"/>
    <property type="project" value="InterPro"/>
</dbReference>
<dbReference type="RefSeq" id="WP_182558510.1">
    <property type="nucleotide sequence ID" value="NZ_JACGWT010000001.1"/>
</dbReference>
<feature type="transmembrane region" description="Helical" evidence="8">
    <location>
        <begin position="140"/>
        <end position="162"/>
    </location>
</feature>
<keyword evidence="3" id="KW-0813">Transport</keyword>
<evidence type="ECO:0000256" key="7">
    <source>
        <dbReference type="ARBA" id="ARBA00023136"/>
    </source>
</evidence>
<dbReference type="PROSITE" id="PS50850">
    <property type="entry name" value="MFS"/>
    <property type="match status" value="1"/>
</dbReference>
<accession>A0A7W3IPN2</accession>
<dbReference type="GO" id="GO:0005886">
    <property type="term" value="C:plasma membrane"/>
    <property type="evidence" value="ECO:0007669"/>
    <property type="project" value="UniProtKB-SubCell"/>
</dbReference>
<dbReference type="InterPro" id="IPR036259">
    <property type="entry name" value="MFS_trans_sf"/>
</dbReference>
<evidence type="ECO:0000256" key="2">
    <source>
        <dbReference type="ARBA" id="ARBA00006236"/>
    </source>
</evidence>
<evidence type="ECO:0000256" key="5">
    <source>
        <dbReference type="ARBA" id="ARBA00022692"/>
    </source>
</evidence>
<keyword evidence="5 8" id="KW-0812">Transmembrane</keyword>
<evidence type="ECO:0000256" key="4">
    <source>
        <dbReference type="ARBA" id="ARBA00022475"/>
    </source>
</evidence>
<protein>
    <submittedName>
        <fullName evidence="10">DHA1 family bicyclomycin/chloramphenicol resistance-like MFS transporter</fullName>
    </submittedName>
</protein>
<feature type="transmembrane region" description="Helical" evidence="8">
    <location>
        <begin position="107"/>
        <end position="128"/>
    </location>
</feature>
<gene>
    <name evidence="10" type="ORF">FHX74_000528</name>
</gene>
<dbReference type="Gene3D" id="1.20.1720.10">
    <property type="entry name" value="Multidrug resistance protein D"/>
    <property type="match status" value="1"/>
</dbReference>
<dbReference type="InterPro" id="IPR020846">
    <property type="entry name" value="MFS_dom"/>
</dbReference>
<proteinExistence type="inferred from homology"/>
<feature type="transmembrane region" description="Helical" evidence="8">
    <location>
        <begin position="258"/>
        <end position="277"/>
    </location>
</feature>
<keyword evidence="6 8" id="KW-1133">Transmembrane helix</keyword>
<dbReference type="PANTHER" id="PTHR42718:SF9">
    <property type="entry name" value="MAJOR FACILITATOR SUPERFAMILY MULTIDRUG TRANSPORTER MFSC"/>
    <property type="match status" value="1"/>
</dbReference>
<comment type="caution">
    <text evidence="10">The sequence shown here is derived from an EMBL/GenBank/DDBJ whole genome shotgun (WGS) entry which is preliminary data.</text>
</comment>
<feature type="transmembrane region" description="Helical" evidence="8">
    <location>
        <begin position="82"/>
        <end position="101"/>
    </location>
</feature>
<keyword evidence="11" id="KW-1185">Reference proteome</keyword>
<comment type="similarity">
    <text evidence="2">Belongs to the major facilitator superfamily. Bcr/CmlA family.</text>
</comment>
<comment type="subcellular location">
    <subcellularLocation>
        <location evidence="1">Cell membrane</location>
        <topology evidence="1">Multi-pass membrane protein</topology>
    </subcellularLocation>
</comment>
<sequence>MAVIGRARPTTGTRPSFVALMMVTGTTALSTDTYISALPDVQRSLGTTASAAQLTLTACIAGMAVGQLLTGPVSDARGRRRLILAAVVVFTITSALCALVSTDWLLISLRAVQGMACGAAAALGRAVVSDVWTGREAAAKFGTLSALGLIAPVAGPAIGSVLLRFGSWRLIFGFLAVVGIAMTVSAVFGLPETLPQSRRHPGGLRQLGRRTRSLLTDRAFATPVVVQCLTTSGFFIYIGGSSFVLQQGGGLSQQQYALLFGTNAAVMMASSVVFRLLVRRTGPGLLRRIAMIVQTTAVVVLVLVSVLAAPHVPPLAAVWCCLAAMTAGLGSYLPANAAICQQAGRRYGGTASALGGGLPFLAGSLTTPLTGFLRAESVLAMSAGMAIFFGCAAIAAIGLRQKAFSDATEAEADREPVDALAREG</sequence>
<evidence type="ECO:0000256" key="3">
    <source>
        <dbReference type="ARBA" id="ARBA00022448"/>
    </source>
</evidence>
<feature type="transmembrane region" description="Helical" evidence="8">
    <location>
        <begin position="315"/>
        <end position="335"/>
    </location>
</feature>
<organism evidence="10 11">
    <name type="scientific">Microlunatus kandeliicorticis</name>
    <dbReference type="NCBI Taxonomy" id="1759536"/>
    <lineage>
        <taxon>Bacteria</taxon>
        <taxon>Bacillati</taxon>
        <taxon>Actinomycetota</taxon>
        <taxon>Actinomycetes</taxon>
        <taxon>Propionibacteriales</taxon>
        <taxon>Propionibacteriaceae</taxon>
        <taxon>Microlunatus</taxon>
    </lineage>
</organism>
<keyword evidence="7 8" id="KW-0472">Membrane</keyword>
<dbReference type="InterPro" id="IPR011701">
    <property type="entry name" value="MFS"/>
</dbReference>
<feature type="transmembrane region" description="Helical" evidence="8">
    <location>
        <begin position="168"/>
        <end position="190"/>
    </location>
</feature>
<dbReference type="PANTHER" id="PTHR42718">
    <property type="entry name" value="MAJOR FACILITATOR SUPERFAMILY MULTIDRUG TRANSPORTER MFSC"/>
    <property type="match status" value="1"/>
</dbReference>
<evidence type="ECO:0000259" key="9">
    <source>
        <dbReference type="PROSITE" id="PS50850"/>
    </source>
</evidence>
<feature type="transmembrane region" description="Helical" evidence="8">
    <location>
        <begin position="51"/>
        <end position="70"/>
    </location>
</feature>
<feature type="transmembrane region" description="Helical" evidence="8">
    <location>
        <begin position="347"/>
        <end position="366"/>
    </location>
</feature>
<dbReference type="Pfam" id="PF07690">
    <property type="entry name" value="MFS_1"/>
    <property type="match status" value="1"/>
</dbReference>
<keyword evidence="4" id="KW-1003">Cell membrane</keyword>
<dbReference type="AlphaFoldDB" id="A0A7W3IPN2"/>
<evidence type="ECO:0000256" key="8">
    <source>
        <dbReference type="SAM" id="Phobius"/>
    </source>
</evidence>
<dbReference type="InterPro" id="IPR004812">
    <property type="entry name" value="Efflux_drug-R_Bcr/CmlA"/>
</dbReference>
<evidence type="ECO:0000313" key="10">
    <source>
        <dbReference type="EMBL" id="MBA8792934.1"/>
    </source>
</evidence>
<dbReference type="GO" id="GO:0042910">
    <property type="term" value="F:xenobiotic transmembrane transporter activity"/>
    <property type="evidence" value="ECO:0007669"/>
    <property type="project" value="InterPro"/>
</dbReference>
<dbReference type="NCBIfam" id="TIGR00710">
    <property type="entry name" value="efflux_Bcr_CflA"/>
    <property type="match status" value="1"/>
</dbReference>
<reference evidence="10 11" key="1">
    <citation type="submission" date="2020-07" db="EMBL/GenBank/DDBJ databases">
        <title>Sequencing the genomes of 1000 actinobacteria strains.</title>
        <authorList>
            <person name="Klenk H.-P."/>
        </authorList>
    </citation>
    <scope>NUCLEOTIDE SEQUENCE [LARGE SCALE GENOMIC DNA]</scope>
    <source>
        <strain evidence="10 11">DSM 100723</strain>
    </source>
</reference>
<dbReference type="SUPFAM" id="SSF103473">
    <property type="entry name" value="MFS general substrate transporter"/>
    <property type="match status" value="1"/>
</dbReference>
<evidence type="ECO:0000256" key="6">
    <source>
        <dbReference type="ARBA" id="ARBA00022989"/>
    </source>
</evidence>
<feature type="domain" description="Major facilitator superfamily (MFS) profile" evidence="9">
    <location>
        <begin position="16"/>
        <end position="410"/>
    </location>
</feature>
<feature type="transmembrane region" description="Helical" evidence="8">
    <location>
        <begin position="289"/>
        <end position="309"/>
    </location>
</feature>
<dbReference type="Proteomes" id="UP000523079">
    <property type="component" value="Unassembled WGS sequence"/>
</dbReference>
<evidence type="ECO:0000256" key="1">
    <source>
        <dbReference type="ARBA" id="ARBA00004651"/>
    </source>
</evidence>
<feature type="transmembrane region" description="Helical" evidence="8">
    <location>
        <begin position="219"/>
        <end position="238"/>
    </location>
</feature>
<feature type="transmembrane region" description="Helical" evidence="8">
    <location>
        <begin position="378"/>
        <end position="399"/>
    </location>
</feature>
<feature type="transmembrane region" description="Helical" evidence="8">
    <location>
        <begin position="12"/>
        <end position="31"/>
    </location>
</feature>
<dbReference type="EMBL" id="JACGWT010000001">
    <property type="protein sequence ID" value="MBA8792934.1"/>
    <property type="molecule type" value="Genomic_DNA"/>
</dbReference>
<evidence type="ECO:0000313" key="11">
    <source>
        <dbReference type="Proteomes" id="UP000523079"/>
    </source>
</evidence>
<name>A0A7W3IPN2_9ACTN</name>
<dbReference type="PRINTS" id="PR01036">
    <property type="entry name" value="TCRTETB"/>
</dbReference>